<sequence>MLREKFYLPDAVGQIARARNDLIDHYSDSGLKFTPDGKLVGDLGEAVAAQMFDIDIVQQNYIDGYARHDRRPVQIKATGRANGSFLFRPCAYESASEIHLIALIFCWDECTFSVAYNDREELVRPKYLEGQSGQKSLTVSSLLKRSGVAINPLPANQDFIAKYRKI</sequence>
<evidence type="ECO:0000313" key="3">
    <source>
        <dbReference type="Proteomes" id="UP000309668"/>
    </source>
</evidence>
<comment type="caution">
    <text evidence="2">The sequence shown here is derived from an EMBL/GenBank/DDBJ whole genome shotgun (WGS) entry which is preliminary data.</text>
</comment>
<keyword evidence="3" id="KW-1185">Reference proteome</keyword>
<organism evidence="2 3">
    <name type="scientific">Qipengyuania marisflavi</name>
    <dbReference type="NCBI Taxonomy" id="2486356"/>
    <lineage>
        <taxon>Bacteria</taxon>
        <taxon>Pseudomonadati</taxon>
        <taxon>Pseudomonadota</taxon>
        <taxon>Alphaproteobacteria</taxon>
        <taxon>Sphingomonadales</taxon>
        <taxon>Erythrobacteraceae</taxon>
        <taxon>Qipengyuania</taxon>
    </lineage>
</organism>
<accession>A0A5S3PDS3</accession>
<feature type="domain" description="DUF6998" evidence="1">
    <location>
        <begin position="14"/>
        <end position="144"/>
    </location>
</feature>
<proteinExistence type="predicted"/>
<evidence type="ECO:0000259" key="1">
    <source>
        <dbReference type="Pfam" id="PF22522"/>
    </source>
</evidence>
<dbReference type="OrthoDB" id="7503989at2"/>
<gene>
    <name evidence="2" type="ORF">FEV51_00370</name>
</gene>
<dbReference type="AlphaFoldDB" id="A0A5S3PDS3"/>
<dbReference type="RefSeq" id="WP_138615263.1">
    <property type="nucleotide sequence ID" value="NZ_VCAO01000001.1"/>
</dbReference>
<protein>
    <recommendedName>
        <fullName evidence="1">DUF6998 domain-containing protein</fullName>
    </recommendedName>
</protein>
<reference evidence="2 3" key="1">
    <citation type="submission" date="2019-05" db="EMBL/GenBank/DDBJ databases">
        <title>Erythrobacter marisflavi sp. nov., isolated from isolated from water of an estuary environment.</title>
        <authorList>
            <person name="Yoon J.-H."/>
        </authorList>
    </citation>
    <scope>NUCLEOTIDE SEQUENCE [LARGE SCALE GENOMIC DNA]</scope>
    <source>
        <strain evidence="2 3">KEM-5</strain>
    </source>
</reference>
<name>A0A5S3PDS3_9SPHN</name>
<evidence type="ECO:0000313" key="2">
    <source>
        <dbReference type="EMBL" id="TMM49700.1"/>
    </source>
</evidence>
<dbReference type="Pfam" id="PF22522">
    <property type="entry name" value="DUF6998"/>
    <property type="match status" value="1"/>
</dbReference>
<dbReference type="EMBL" id="VCAO01000001">
    <property type="protein sequence ID" value="TMM49700.1"/>
    <property type="molecule type" value="Genomic_DNA"/>
</dbReference>
<dbReference type="InterPro" id="IPR054267">
    <property type="entry name" value="DUF6998"/>
</dbReference>
<dbReference type="Proteomes" id="UP000309668">
    <property type="component" value="Unassembled WGS sequence"/>
</dbReference>